<dbReference type="PROSITE" id="PS51257">
    <property type="entry name" value="PROKAR_LIPOPROTEIN"/>
    <property type="match status" value="1"/>
</dbReference>
<evidence type="ECO:0000256" key="2">
    <source>
        <dbReference type="ARBA" id="ARBA00006275"/>
    </source>
</evidence>
<feature type="domain" description="RagB/SusD" evidence="6">
    <location>
        <begin position="338"/>
        <end position="528"/>
    </location>
</feature>
<sequence length="528" mass="58499">MKSLKYIIISAMVIAGGMTSCNKVLDVEPISNVGTDNFYRNAAEVQTALTGCYNGLHEPLVTEWMLTEQRTDNSRQNSPTSTAVQRLELNAFDMYTQSSQHQQIYNYWISVYLNIRSINYVLQSLGVTYENGQVIFGNGTAVLTDAERADLAGQALFLRAYHYFNLVRLFGDVFVVTKPVIPQEAKQLGRSPMADVYKLIVADLNAAKDNLSQTSYGSIASQNVGKANAWAAKALLAKVYLTLDQAGSALPLLNDVINNSGYGLESSYSRVFSIDNEMNKEILFAVRFKAGGLGLGNFMANTFAPNSSGNAVVNGDGLGYNTPTDNLSGAYITPTTGASDQRKAVNINSYSGRPYIQKFMSAVQVENDAENDFPVIRFADVLLMKAEAIGYDGPAGESVSLINKIRERAGAIDYDGGDFSKIFYKYAADGSFSVQSEQAFWNNLLHERRLELAFENQRFFDLVRTDKLLGTIGNYFESEYQVHYRRYRPAITVDALKANLTAEKILLPIPQREIDTNDQQRIPQNPGY</sequence>
<evidence type="ECO:0000259" key="6">
    <source>
        <dbReference type="Pfam" id="PF07980"/>
    </source>
</evidence>
<dbReference type="SUPFAM" id="SSF48452">
    <property type="entry name" value="TPR-like"/>
    <property type="match status" value="1"/>
</dbReference>
<accession>A0A4Q0MDX1</accession>
<evidence type="ECO:0000256" key="4">
    <source>
        <dbReference type="ARBA" id="ARBA00023136"/>
    </source>
</evidence>
<dbReference type="GO" id="GO:0009279">
    <property type="term" value="C:cell outer membrane"/>
    <property type="evidence" value="ECO:0007669"/>
    <property type="project" value="UniProtKB-SubCell"/>
</dbReference>
<comment type="caution">
    <text evidence="8">The sequence shown here is derived from an EMBL/GenBank/DDBJ whole genome shotgun (WGS) entry which is preliminary data.</text>
</comment>
<evidence type="ECO:0000256" key="5">
    <source>
        <dbReference type="ARBA" id="ARBA00023237"/>
    </source>
</evidence>
<dbReference type="InterPro" id="IPR011990">
    <property type="entry name" value="TPR-like_helical_dom_sf"/>
</dbReference>
<dbReference type="Gene3D" id="1.25.40.390">
    <property type="match status" value="1"/>
</dbReference>
<name>A0A4Q0MDX1_9SPHI</name>
<dbReference type="InterPro" id="IPR012944">
    <property type="entry name" value="SusD_RagB_dom"/>
</dbReference>
<dbReference type="RefSeq" id="WP_128768578.1">
    <property type="nucleotide sequence ID" value="NZ_RXOC01000003.1"/>
</dbReference>
<evidence type="ECO:0000313" key="9">
    <source>
        <dbReference type="Proteomes" id="UP000290848"/>
    </source>
</evidence>
<feature type="domain" description="SusD-like N-terminal" evidence="7">
    <location>
        <begin position="25"/>
        <end position="241"/>
    </location>
</feature>
<comment type="subcellular location">
    <subcellularLocation>
        <location evidence="1">Cell outer membrane</location>
    </subcellularLocation>
</comment>
<evidence type="ECO:0000256" key="3">
    <source>
        <dbReference type="ARBA" id="ARBA00022729"/>
    </source>
</evidence>
<reference evidence="8 9" key="1">
    <citation type="submission" date="2018-12" db="EMBL/GenBank/DDBJ databases">
        <title>The Draft Genome Sequence of the Soil Bacterium Pedobacter tournemirensis R1.</title>
        <authorList>
            <person name="He J."/>
        </authorList>
    </citation>
    <scope>NUCLEOTIDE SEQUENCE [LARGE SCALE GENOMIC DNA]</scope>
    <source>
        <strain evidence="8 9">R1</strain>
    </source>
</reference>
<proteinExistence type="inferred from homology"/>
<dbReference type="CDD" id="cd08977">
    <property type="entry name" value="SusD"/>
    <property type="match status" value="1"/>
</dbReference>
<dbReference type="AlphaFoldDB" id="A0A4Q0MDX1"/>
<protein>
    <submittedName>
        <fullName evidence="8">RagB/SusD family nutrient uptake outer membrane protein</fullName>
    </submittedName>
</protein>
<keyword evidence="3" id="KW-0732">Signal</keyword>
<evidence type="ECO:0000259" key="7">
    <source>
        <dbReference type="Pfam" id="PF14322"/>
    </source>
</evidence>
<gene>
    <name evidence="8" type="ORF">EKH83_06500</name>
</gene>
<evidence type="ECO:0000256" key="1">
    <source>
        <dbReference type="ARBA" id="ARBA00004442"/>
    </source>
</evidence>
<keyword evidence="4" id="KW-0472">Membrane</keyword>
<dbReference type="Proteomes" id="UP000290848">
    <property type="component" value="Unassembled WGS sequence"/>
</dbReference>
<keyword evidence="5" id="KW-0998">Cell outer membrane</keyword>
<comment type="similarity">
    <text evidence="2">Belongs to the SusD family.</text>
</comment>
<dbReference type="EMBL" id="RXOC01000003">
    <property type="protein sequence ID" value="RXF71333.1"/>
    <property type="molecule type" value="Genomic_DNA"/>
</dbReference>
<evidence type="ECO:0000313" key="8">
    <source>
        <dbReference type="EMBL" id="RXF71333.1"/>
    </source>
</evidence>
<dbReference type="Pfam" id="PF14322">
    <property type="entry name" value="SusD-like_3"/>
    <property type="match status" value="1"/>
</dbReference>
<organism evidence="8 9">
    <name type="scientific">Arcticibacter tournemirensis</name>
    <dbReference type="NCBI Taxonomy" id="699437"/>
    <lineage>
        <taxon>Bacteria</taxon>
        <taxon>Pseudomonadati</taxon>
        <taxon>Bacteroidota</taxon>
        <taxon>Sphingobacteriia</taxon>
        <taxon>Sphingobacteriales</taxon>
        <taxon>Sphingobacteriaceae</taxon>
        <taxon>Arcticibacter</taxon>
    </lineage>
</organism>
<dbReference type="InterPro" id="IPR033985">
    <property type="entry name" value="SusD-like_N"/>
</dbReference>
<dbReference type="Pfam" id="PF07980">
    <property type="entry name" value="SusD_RagB"/>
    <property type="match status" value="1"/>
</dbReference>